<keyword evidence="7 10" id="KW-0175">Coiled coil</keyword>
<keyword evidence="6" id="KW-1133">Transmembrane helix</keyword>
<evidence type="ECO:0000256" key="8">
    <source>
        <dbReference type="ARBA" id="ARBA00023136"/>
    </source>
</evidence>
<dbReference type="GO" id="GO:0005789">
    <property type="term" value="C:endoplasmic reticulum membrane"/>
    <property type="evidence" value="ECO:0007669"/>
    <property type="project" value="UniProtKB-SubCell"/>
</dbReference>
<evidence type="ECO:0000313" key="12">
    <source>
        <dbReference type="Proteomes" id="UP000807159"/>
    </source>
</evidence>
<comment type="subcellular location">
    <subcellularLocation>
        <location evidence="1">Cell membrane</location>
        <topology evidence="1">Single-pass membrane protein</topology>
    </subcellularLocation>
    <subcellularLocation>
        <location evidence="2">Endoplasmic reticulum membrane</location>
        <topology evidence="2">Single-pass membrane protein</topology>
    </subcellularLocation>
</comment>
<evidence type="ECO:0000256" key="4">
    <source>
        <dbReference type="ARBA" id="ARBA00022692"/>
    </source>
</evidence>
<dbReference type="GO" id="GO:0005886">
    <property type="term" value="C:plasma membrane"/>
    <property type="evidence" value="ECO:0007669"/>
    <property type="project" value="UniProtKB-SubCell"/>
</dbReference>
<evidence type="ECO:0000256" key="2">
    <source>
        <dbReference type="ARBA" id="ARBA00004389"/>
    </source>
</evidence>
<accession>A0A8T2XD99</accession>
<feature type="coiled-coil region" evidence="10">
    <location>
        <begin position="285"/>
        <end position="347"/>
    </location>
</feature>
<evidence type="ECO:0000256" key="3">
    <source>
        <dbReference type="ARBA" id="ARBA00022475"/>
    </source>
</evidence>
<dbReference type="InterPro" id="IPR055282">
    <property type="entry name" value="PPI1-4"/>
</dbReference>
<evidence type="ECO:0000256" key="10">
    <source>
        <dbReference type="SAM" id="Coils"/>
    </source>
</evidence>
<reference evidence="11" key="1">
    <citation type="journal article" date="2021" name="J. Hered.">
        <title>Genome Assembly of Salicaceae Populus deltoides (Eastern Cottonwood) I-69 Based on Nanopore Sequencing and Hi-C Technologies.</title>
        <authorList>
            <person name="Bai S."/>
            <person name="Wu H."/>
            <person name="Zhang J."/>
            <person name="Pan Z."/>
            <person name="Zhao W."/>
            <person name="Li Z."/>
            <person name="Tong C."/>
        </authorList>
    </citation>
    <scope>NUCLEOTIDE SEQUENCE</scope>
    <source>
        <tissue evidence="11">Leaf</tissue>
    </source>
</reference>
<comment type="similarity">
    <text evidence="9">Belongs to the plant Proton pump-interactor protein family.</text>
</comment>
<proteinExistence type="inferred from homology"/>
<dbReference type="Proteomes" id="UP000807159">
    <property type="component" value="Chromosome 13"/>
</dbReference>
<keyword evidence="12" id="KW-1185">Reference proteome</keyword>
<gene>
    <name evidence="11" type="ORF">H0E87_022767</name>
</gene>
<keyword evidence="3" id="KW-1003">Cell membrane</keyword>
<evidence type="ECO:0000256" key="9">
    <source>
        <dbReference type="ARBA" id="ARBA00038080"/>
    </source>
</evidence>
<evidence type="ECO:0000313" key="11">
    <source>
        <dbReference type="EMBL" id="KAH8490363.1"/>
    </source>
</evidence>
<comment type="caution">
    <text evidence="11">The sequence shown here is derived from an EMBL/GenBank/DDBJ whole genome shotgun (WGS) entry which is preliminary data.</text>
</comment>
<dbReference type="EMBL" id="JACEGQ020000013">
    <property type="protein sequence ID" value="KAH8490363.1"/>
    <property type="molecule type" value="Genomic_DNA"/>
</dbReference>
<keyword evidence="5" id="KW-0256">Endoplasmic reticulum</keyword>
<evidence type="ECO:0000256" key="7">
    <source>
        <dbReference type="ARBA" id="ARBA00023054"/>
    </source>
</evidence>
<keyword evidence="4" id="KW-0812">Transmembrane</keyword>
<evidence type="ECO:0000256" key="6">
    <source>
        <dbReference type="ARBA" id="ARBA00022989"/>
    </source>
</evidence>
<evidence type="ECO:0000256" key="1">
    <source>
        <dbReference type="ARBA" id="ARBA00004162"/>
    </source>
</evidence>
<name>A0A8T2XD99_POPDE</name>
<dbReference type="PANTHER" id="PTHR32219:SF16">
    <property type="entry name" value="CORE-2_I-BRANCHING BETA-1,6-N-ACETYLGLUCOSAMINYLTRANSFERASE FAMILY PROTEIN"/>
    <property type="match status" value="1"/>
</dbReference>
<dbReference type="AlphaFoldDB" id="A0A8T2XD99"/>
<sequence length="353" mass="40238">MSFPVDLLCEYSQTFLAWGASTELVTDRQAIIGDAGLDQLFLLEPAEVEAMDFSGGNFTTTSLVTEGELATDPINGNANDQPYIVKPCEDPDSRFRIEEAEILIKSLNERRLEVHKNIAERRSDREDIISRLRILHEREKRLKDGVVSRKKQQGRLQVALDKLSFTNSAYQDREINSCLVADDINCRNLNFKLLHGSKNLAAEKKLLREIKASEKGKIVSLWSSLKEIDSSIYPLNYQLLYGCYNASTVGDESIMKEIQHLEIAKEKAIANATVKGKIWNSLGTKKALQEEIKFHAKELVDLRKQHLFLKASIKKLEKKLPAVEKRIISLERQLAHLRRQKDEAYEHLINHAD</sequence>
<organism evidence="11 12">
    <name type="scientific">Populus deltoides</name>
    <name type="common">Eastern poplar</name>
    <name type="synonym">Eastern cottonwood</name>
    <dbReference type="NCBI Taxonomy" id="3696"/>
    <lineage>
        <taxon>Eukaryota</taxon>
        <taxon>Viridiplantae</taxon>
        <taxon>Streptophyta</taxon>
        <taxon>Embryophyta</taxon>
        <taxon>Tracheophyta</taxon>
        <taxon>Spermatophyta</taxon>
        <taxon>Magnoliopsida</taxon>
        <taxon>eudicotyledons</taxon>
        <taxon>Gunneridae</taxon>
        <taxon>Pentapetalae</taxon>
        <taxon>rosids</taxon>
        <taxon>fabids</taxon>
        <taxon>Malpighiales</taxon>
        <taxon>Salicaceae</taxon>
        <taxon>Saliceae</taxon>
        <taxon>Populus</taxon>
    </lineage>
</organism>
<dbReference type="PANTHER" id="PTHR32219">
    <property type="entry name" value="RNA-BINDING PROTEIN YLMH-RELATED"/>
    <property type="match status" value="1"/>
</dbReference>
<keyword evidence="8" id="KW-0472">Membrane</keyword>
<protein>
    <submittedName>
        <fullName evidence="11">Uncharacterized protein</fullName>
    </submittedName>
</protein>
<evidence type="ECO:0000256" key="5">
    <source>
        <dbReference type="ARBA" id="ARBA00022824"/>
    </source>
</evidence>